<evidence type="ECO:0000313" key="7">
    <source>
        <dbReference type="Proteomes" id="UP001227230"/>
    </source>
</evidence>
<name>A0ABY9D7P8_VITVI</name>
<keyword evidence="7" id="KW-1185">Reference proteome</keyword>
<proteinExistence type="predicted"/>
<dbReference type="InterPro" id="IPR050173">
    <property type="entry name" value="ABC_transporter_C-like"/>
</dbReference>
<dbReference type="Gene3D" id="3.40.50.300">
    <property type="entry name" value="P-loop containing nucleotide triphosphate hydrolases"/>
    <property type="match status" value="1"/>
</dbReference>
<evidence type="ECO:0000313" key="6">
    <source>
        <dbReference type="EMBL" id="WKA03591.1"/>
    </source>
</evidence>
<dbReference type="EMBL" id="CP126661">
    <property type="protein sequence ID" value="WKA03591.1"/>
    <property type="molecule type" value="Genomic_DNA"/>
</dbReference>
<organism evidence="5 7">
    <name type="scientific">Vitis vinifera</name>
    <name type="common">Grape</name>
    <dbReference type="NCBI Taxonomy" id="29760"/>
    <lineage>
        <taxon>Eukaryota</taxon>
        <taxon>Viridiplantae</taxon>
        <taxon>Streptophyta</taxon>
        <taxon>Embryophyta</taxon>
        <taxon>Tracheophyta</taxon>
        <taxon>Spermatophyta</taxon>
        <taxon>Magnoliopsida</taxon>
        <taxon>eudicotyledons</taxon>
        <taxon>Gunneridae</taxon>
        <taxon>Pentapetalae</taxon>
        <taxon>rosids</taxon>
        <taxon>Vitales</taxon>
        <taxon>Vitaceae</taxon>
        <taxon>Viteae</taxon>
        <taxon>Vitis</taxon>
    </lineage>
</organism>
<dbReference type="Pfam" id="PF00005">
    <property type="entry name" value="ABC_tran"/>
    <property type="match status" value="1"/>
</dbReference>
<dbReference type="PANTHER" id="PTHR24223">
    <property type="entry name" value="ATP-BINDING CASSETTE SUB-FAMILY C"/>
    <property type="match status" value="1"/>
</dbReference>
<evidence type="ECO:0000259" key="4">
    <source>
        <dbReference type="Pfam" id="PF00005"/>
    </source>
</evidence>
<keyword evidence="1" id="KW-0547">Nucleotide-binding</keyword>
<sequence length="93" mass="10214">MNSFDHGDETEIGQRGFNMNGGQKQRIQLARAVYNDTNIYLPDDPSSAVDAHTAAIPLNESVIATLAHKTIILLTHQVESLSEVDKILVVEAR</sequence>
<gene>
    <name evidence="5" type="ORF">VitviT2T_021689</name>
    <name evidence="6" type="ORF">VitviT2T_021691</name>
</gene>
<evidence type="ECO:0000256" key="3">
    <source>
        <dbReference type="SAM" id="MobiDB-lite"/>
    </source>
</evidence>
<evidence type="ECO:0000313" key="5">
    <source>
        <dbReference type="EMBL" id="WKA03589.1"/>
    </source>
</evidence>
<dbReference type="EMBL" id="CP126661">
    <property type="protein sequence ID" value="WKA03589.1"/>
    <property type="molecule type" value="Genomic_DNA"/>
</dbReference>
<feature type="domain" description="ABC transporter" evidence="4">
    <location>
        <begin position="6"/>
        <end position="46"/>
    </location>
</feature>
<protein>
    <recommendedName>
        <fullName evidence="4">ABC transporter domain-containing protein</fullName>
    </recommendedName>
</protein>
<dbReference type="InterPro" id="IPR027417">
    <property type="entry name" value="P-loop_NTPase"/>
</dbReference>
<dbReference type="PANTHER" id="PTHR24223:SF108">
    <property type="entry name" value="ABC TRANSPORTER C FAMILY MEMBER 8"/>
    <property type="match status" value="1"/>
</dbReference>
<dbReference type="Proteomes" id="UP001227230">
    <property type="component" value="Chromosome 14"/>
</dbReference>
<keyword evidence="2" id="KW-0067">ATP-binding</keyword>
<feature type="region of interest" description="Disordered" evidence="3">
    <location>
        <begin position="1"/>
        <end position="20"/>
    </location>
</feature>
<accession>A0ABY9D7P8</accession>
<reference evidence="5 7" key="1">
    <citation type="journal article" date="2023" name="Hortic Res">
        <title>The complete reference genome for grapevine (Vitis vinifera L.) genetics and breeding.</title>
        <authorList>
            <person name="Shi X."/>
            <person name="Cao S."/>
            <person name="Wang X."/>
            <person name="Huang S."/>
            <person name="Wang Y."/>
            <person name="Liu Z."/>
            <person name="Liu W."/>
            <person name="Leng X."/>
            <person name="Peng Y."/>
            <person name="Wang N."/>
            <person name="Wang Y."/>
            <person name="Ma Z."/>
            <person name="Xu X."/>
            <person name="Zhang F."/>
            <person name="Xue H."/>
            <person name="Zhong H."/>
            <person name="Wang Y."/>
            <person name="Zhang K."/>
            <person name="Velt A."/>
            <person name="Avia K."/>
            <person name="Holtgrawe D."/>
            <person name="Grimplet J."/>
            <person name="Matus J.T."/>
            <person name="Ware D."/>
            <person name="Wu X."/>
            <person name="Wang H."/>
            <person name="Liu C."/>
            <person name="Fang Y."/>
            <person name="Rustenholz C."/>
            <person name="Cheng Z."/>
            <person name="Xiao H."/>
            <person name="Zhou Y."/>
        </authorList>
    </citation>
    <scope>NUCLEOTIDE SEQUENCE [LARGE SCALE GENOMIC DNA]</scope>
    <source>
        <strain evidence="7">cv. Pinot noir / PN40024</strain>
        <tissue evidence="5">Leaf</tissue>
    </source>
</reference>
<dbReference type="SUPFAM" id="SSF52540">
    <property type="entry name" value="P-loop containing nucleoside triphosphate hydrolases"/>
    <property type="match status" value="1"/>
</dbReference>
<dbReference type="InterPro" id="IPR003439">
    <property type="entry name" value="ABC_transporter-like_ATP-bd"/>
</dbReference>
<evidence type="ECO:0000256" key="1">
    <source>
        <dbReference type="ARBA" id="ARBA00022741"/>
    </source>
</evidence>
<evidence type="ECO:0000256" key="2">
    <source>
        <dbReference type="ARBA" id="ARBA00022840"/>
    </source>
</evidence>